<dbReference type="PANTHER" id="PTHR19848">
    <property type="entry name" value="WD40 REPEAT PROTEIN"/>
    <property type="match status" value="1"/>
</dbReference>
<feature type="repeat" description="WD" evidence="3">
    <location>
        <begin position="891"/>
        <end position="912"/>
    </location>
</feature>
<feature type="repeat" description="WD" evidence="3">
    <location>
        <begin position="1143"/>
        <end position="1186"/>
    </location>
</feature>
<dbReference type="Gene3D" id="2.130.10.10">
    <property type="entry name" value="YVTN repeat-like/Quinoprotein amine dehydrogenase"/>
    <property type="match status" value="6"/>
</dbReference>
<dbReference type="Pfam" id="PF13191">
    <property type="entry name" value="AAA_16"/>
    <property type="match status" value="1"/>
</dbReference>
<dbReference type="SUPFAM" id="SSF50978">
    <property type="entry name" value="WD40 repeat-like"/>
    <property type="match status" value="2"/>
</dbReference>
<evidence type="ECO:0000313" key="6">
    <source>
        <dbReference type="EMBL" id="RNG33549.1"/>
    </source>
</evidence>
<feature type="repeat" description="WD" evidence="3">
    <location>
        <begin position="1233"/>
        <end position="1276"/>
    </location>
</feature>
<reference evidence="6 7" key="1">
    <citation type="submission" date="2018-11" db="EMBL/GenBank/DDBJ databases">
        <title>The Potential of Streptomyces as Biocontrol Agents against the Tomato grey mould, Botrytis cinerea (Gray mold) Frontiers in Microbiology.</title>
        <authorList>
            <person name="Li D."/>
        </authorList>
    </citation>
    <scope>NUCLEOTIDE SEQUENCE [LARGE SCALE GENOMIC DNA]</scope>
    <source>
        <strain evidence="6 7">NEAU-LD23</strain>
    </source>
</reference>
<feature type="repeat" description="WD" evidence="3">
    <location>
        <begin position="914"/>
        <end position="949"/>
    </location>
</feature>
<dbReference type="CDD" id="cd00200">
    <property type="entry name" value="WD40"/>
    <property type="match status" value="1"/>
</dbReference>
<dbReference type="InterPro" id="IPR036322">
    <property type="entry name" value="WD40_repeat_dom_sf"/>
</dbReference>
<feature type="domain" description="Peptidase C14 caspase" evidence="4">
    <location>
        <begin position="53"/>
        <end position="248"/>
    </location>
</feature>
<feature type="domain" description="Orc1-like AAA ATPase" evidence="5">
    <location>
        <begin position="319"/>
        <end position="449"/>
    </location>
</feature>
<dbReference type="PROSITE" id="PS50082">
    <property type="entry name" value="WD_REPEATS_2"/>
    <property type="match status" value="12"/>
</dbReference>
<dbReference type="SMART" id="SM00320">
    <property type="entry name" value="WD40"/>
    <property type="match status" value="14"/>
</dbReference>
<dbReference type="InterPro" id="IPR029030">
    <property type="entry name" value="Caspase-like_dom_sf"/>
</dbReference>
<evidence type="ECO:0000256" key="3">
    <source>
        <dbReference type="PROSITE-ProRule" id="PRU00221"/>
    </source>
</evidence>
<proteinExistence type="predicted"/>
<dbReference type="InterPro" id="IPR020472">
    <property type="entry name" value="WD40_PAC1"/>
</dbReference>
<feature type="repeat" description="WD" evidence="3">
    <location>
        <begin position="1600"/>
        <end position="1643"/>
    </location>
</feature>
<dbReference type="PROSITE" id="PS50294">
    <property type="entry name" value="WD_REPEATS_REGION"/>
    <property type="match status" value="6"/>
</dbReference>
<keyword evidence="1 3" id="KW-0853">WD repeat</keyword>
<dbReference type="SUPFAM" id="SSF52129">
    <property type="entry name" value="Caspase-like"/>
    <property type="match status" value="1"/>
</dbReference>
<keyword evidence="2" id="KW-0677">Repeat</keyword>
<accession>A0A3M8WWT4</accession>
<evidence type="ECO:0000256" key="1">
    <source>
        <dbReference type="ARBA" id="ARBA00022574"/>
    </source>
</evidence>
<sequence>MRFRTRVAIIRLRFPRRAAGRTAVGEAAVGLQVGRRFFVALGSGRYCHLPEEEQLPQVPGDVAAMTGLFEGFGYQAVLPGLGDYDGAEQIRQKLRHWSADTRLTPDDVVVVYFAGHGLVHDRDRHYLLCWDSQDDDPATTALATEDLVRILCRGELRHLLIVLDTCGGGAGSADAAGLALQSIAYRHGGGAASTGLWFLASARRKDVAEDGAFVAALGSSVEITTERTGQRQQYLDLTELVKAVNECFDAAGRGQRAELASGLVTGLAPFLPNAGYREELPPLGTDLEVQRRVAERDLTEHFGPRARGVEFESEQGLYFSGRERVLTELVAWLTAEHGDGKGRVVTGSPGCGKSAVLGRIVAPSDPAYRAKFDREGVDPATLVPEGCVTAAVHARHKRLEEVVERIATALGTRADGTAALLQELTRRGRQGPPVVVVVDAVDEAGSDTAADAGGHGEPRRITRELLRPMSEIQGVRLLVGTRHELVQPLGPTFTCLDLDRPGYRAEEADVAGYVAKVLLAVEEPEVRTPYRDRPALAETVARGVARKAAGVYLYARTTARTLRSDRAAVDVDHPGWADRLPSEVGEAFDDYLARFGPDEPRVRRMLLPLAFSEGKGLPRGQVWTTLSSLLSGTDCTEEDVSWLLDVAEAYVAEVIDDDRRSVYRLYHKALAEHLRATADRPSAEIQKPVVEALVSVVPAPDGRPDWFAAPPYVRQHLATHAGAAGLLTELIRDPGFLLAGEPLGLLRAFASIDGDGPRRIRTAYEQVAHRLTPDRPLGGRAADLQLSARRCQADDLADAIGRLGVALPWTARWAWWSATGAHRLLSGHTKQVGCVATGDLDGRPIAVTGGEDRTARVWDLTNQRQIGEPLPVFVPVSAVAIGDLGDYTVALTGGVDGTVRVWDLSAGQEYGQPLTGHTNRIEAMEIGAIDDRPVVLTASQDGTARIWDLAGRRQLGCDLAVHKRTVLDAALGELDGRPVAVTGGEDKTVQVWDLSDVLDGGDARIDGSPLIGPAEAVTAVCLGRLEDRTVALVGDKSGMLSLWDLAERRQLGEPVTAHRYFSRSGVASAVIGEFDGRTVALTAGVWETRLWDLRTLRQVGHSLRGHVEDITAAALTGGDDPLAVTVGNDRTARIWDLSADQPAEGHTGQVCAVAYRDVRGTPLAVTGGQDGTARLWDLRTRTQAGRPMEGHRGQVQAVALERIDGRPVAVTGGSDTTVRLWDPVSGEPLGAPLTGHTNVVRCVATGTLAGRPVVVSGGEDGTVRIWYAPSGEPATPPLAGHIGGVRYVAVRGTTGGMEIAIATSLDHAYVWRVDGTGTAPPTGPSAHFDVEDLTRSSRAVGVAFHGDRPVVLSSHEGNGLYVHDIATRTAVGRPLLGHTDFVAAGSLAQVGGRTLVASMAFDDTARVWDLATGRALGTPMEGSNRVMAQYPPATALGLVDGTTVAITAFPRVVRVWDLTATRPVGEPLCGVTHSLISADIVAIPHTGGSAVITGGLDGTVRTHDLHNGRQIAAHLVSAEHTIYCMAAARVDGEAVVVRGGWTGADVWSLGLRRRLVRRSGTALRACPYALDGRALVVSAAKDHTLNIWDLRTQAPVHPPMAGHTADVMALRAGRAGDREVIASSSVDGSVWLWNPRTGKPFAEPLTGHTMGALSVDFAHHLGRDVLAVGTGDGQLRFWDLADHSDLGIDLEPFPSGVLAVEAADIDGVPILVAADGFGLVRVWDLRSASWTAEIDIGSSIRDVAVGGGQLCVATHMGAVVLGLNAPGTEEPDPR</sequence>
<dbReference type="GO" id="GO:0004197">
    <property type="term" value="F:cysteine-type endopeptidase activity"/>
    <property type="evidence" value="ECO:0007669"/>
    <property type="project" value="InterPro"/>
</dbReference>
<dbReference type="GO" id="GO:0006508">
    <property type="term" value="P:proteolysis"/>
    <property type="evidence" value="ECO:0007669"/>
    <property type="project" value="InterPro"/>
</dbReference>
<dbReference type="PRINTS" id="PR00320">
    <property type="entry name" value="GPROTEINBRPT"/>
</dbReference>
<dbReference type="Gene3D" id="3.40.50.300">
    <property type="entry name" value="P-loop containing nucleotide triphosphate hydrolases"/>
    <property type="match status" value="1"/>
</dbReference>
<dbReference type="InterPro" id="IPR001680">
    <property type="entry name" value="WD40_rpt"/>
</dbReference>
<feature type="repeat" description="WD" evidence="3">
    <location>
        <begin position="1103"/>
        <end position="1145"/>
    </location>
</feature>
<dbReference type="Pfam" id="PF00656">
    <property type="entry name" value="Peptidase_C14"/>
    <property type="match status" value="1"/>
</dbReference>
<dbReference type="InterPro" id="IPR027417">
    <property type="entry name" value="P-loop_NTPase"/>
</dbReference>
<feature type="repeat" description="WD" evidence="3">
    <location>
        <begin position="1375"/>
        <end position="1418"/>
    </location>
</feature>
<dbReference type="InterPro" id="IPR011600">
    <property type="entry name" value="Pept_C14_caspase"/>
</dbReference>
<feature type="repeat" description="WD" evidence="3">
    <location>
        <begin position="981"/>
        <end position="995"/>
    </location>
</feature>
<protein>
    <submittedName>
        <fullName evidence="6">Uncharacterized protein</fullName>
    </submittedName>
</protein>
<dbReference type="Proteomes" id="UP000275401">
    <property type="component" value="Unassembled WGS sequence"/>
</dbReference>
<keyword evidence="7" id="KW-1185">Reference proteome</keyword>
<dbReference type="InterPro" id="IPR011047">
    <property type="entry name" value="Quinoprotein_ADH-like_sf"/>
</dbReference>
<evidence type="ECO:0000259" key="4">
    <source>
        <dbReference type="Pfam" id="PF00656"/>
    </source>
</evidence>
<dbReference type="Gene3D" id="3.40.50.1460">
    <property type="match status" value="1"/>
</dbReference>
<dbReference type="InterPro" id="IPR041664">
    <property type="entry name" value="AAA_16"/>
</dbReference>
<evidence type="ECO:0000259" key="5">
    <source>
        <dbReference type="Pfam" id="PF13191"/>
    </source>
</evidence>
<dbReference type="EMBL" id="RIBZ01000093">
    <property type="protein sequence ID" value="RNG33549.1"/>
    <property type="molecule type" value="Genomic_DNA"/>
</dbReference>
<dbReference type="SUPFAM" id="SSF50998">
    <property type="entry name" value="Quinoprotein alcohol dehydrogenase-like"/>
    <property type="match status" value="1"/>
</dbReference>
<dbReference type="InterPro" id="IPR015943">
    <property type="entry name" value="WD40/YVTN_repeat-like_dom_sf"/>
</dbReference>
<evidence type="ECO:0000313" key="7">
    <source>
        <dbReference type="Proteomes" id="UP000275401"/>
    </source>
</evidence>
<dbReference type="SUPFAM" id="SSF52540">
    <property type="entry name" value="P-loop containing nucleoside triphosphate hydrolases"/>
    <property type="match status" value="1"/>
</dbReference>
<organism evidence="6 7">
    <name type="scientific">Streptomyces botrytidirepellens</name>
    <dbReference type="NCBI Taxonomy" id="2486417"/>
    <lineage>
        <taxon>Bacteria</taxon>
        <taxon>Bacillati</taxon>
        <taxon>Actinomycetota</taxon>
        <taxon>Actinomycetes</taxon>
        <taxon>Kitasatosporales</taxon>
        <taxon>Streptomycetaceae</taxon>
        <taxon>Streptomyces</taxon>
    </lineage>
</organism>
<dbReference type="PANTHER" id="PTHR19848:SF7">
    <property type="entry name" value="F-BOX AND WD-40 DOMAIN PROTEIN 7"/>
    <property type="match status" value="1"/>
</dbReference>
<gene>
    <name evidence="6" type="ORF">EEJ42_07020</name>
</gene>
<dbReference type="InterPro" id="IPR019775">
    <property type="entry name" value="WD40_repeat_CS"/>
</dbReference>
<feature type="repeat" description="WD" evidence="3">
    <location>
        <begin position="1188"/>
        <end position="1231"/>
    </location>
</feature>
<name>A0A3M8WWT4_9ACTN</name>
<dbReference type="Pfam" id="PF00400">
    <property type="entry name" value="WD40"/>
    <property type="match status" value="8"/>
</dbReference>
<feature type="repeat" description="WD" evidence="3">
    <location>
        <begin position="1575"/>
        <end position="1598"/>
    </location>
</feature>
<dbReference type="PROSITE" id="PS00678">
    <property type="entry name" value="WD_REPEATS_1"/>
    <property type="match status" value="6"/>
</dbReference>
<feature type="repeat" description="WD" evidence="3">
    <location>
        <begin position="1645"/>
        <end position="1688"/>
    </location>
</feature>
<evidence type="ECO:0000256" key="2">
    <source>
        <dbReference type="ARBA" id="ARBA00022737"/>
    </source>
</evidence>
<comment type="caution">
    <text evidence="6">The sequence shown here is derived from an EMBL/GenBank/DDBJ whole genome shotgun (WGS) entry which is preliminary data.</text>
</comment>
<feature type="repeat" description="WD" evidence="3">
    <location>
        <begin position="825"/>
        <end position="868"/>
    </location>
</feature>